<keyword evidence="2" id="KW-1185">Reference proteome</keyword>
<sequence>MEAHSLLGESTHGTRLVLRIDALGPHPLADSLVDLLDEGAVRTRIRA</sequence>
<dbReference type="Proteomes" id="UP001233314">
    <property type="component" value="Unassembled WGS sequence"/>
</dbReference>
<comment type="caution">
    <text evidence="1">The sequence shown here is derived from an EMBL/GenBank/DDBJ whole genome shotgun (WGS) entry which is preliminary data.</text>
</comment>
<protein>
    <submittedName>
        <fullName evidence="1">Uncharacterized protein</fullName>
    </submittedName>
</protein>
<evidence type="ECO:0000313" key="1">
    <source>
        <dbReference type="EMBL" id="MDO7868958.1"/>
    </source>
</evidence>
<organism evidence="1 2">
    <name type="scientific">Nocardioides jiangxiensis</name>
    <dbReference type="NCBI Taxonomy" id="3064524"/>
    <lineage>
        <taxon>Bacteria</taxon>
        <taxon>Bacillati</taxon>
        <taxon>Actinomycetota</taxon>
        <taxon>Actinomycetes</taxon>
        <taxon>Propionibacteriales</taxon>
        <taxon>Nocardioidaceae</taxon>
        <taxon>Nocardioides</taxon>
    </lineage>
</organism>
<name>A0ABT9B2N6_9ACTN</name>
<dbReference type="RefSeq" id="WP_305028381.1">
    <property type="nucleotide sequence ID" value="NZ_JAUQTA010000002.1"/>
</dbReference>
<proteinExistence type="predicted"/>
<gene>
    <name evidence="1" type="ORF">Q5722_11325</name>
</gene>
<evidence type="ECO:0000313" key="2">
    <source>
        <dbReference type="Proteomes" id="UP001233314"/>
    </source>
</evidence>
<reference evidence="1 2" key="1">
    <citation type="submission" date="2023-07" db="EMBL/GenBank/DDBJ databases">
        <title>Nocardioides sp. nov WY-20 isolated from soil.</title>
        <authorList>
            <person name="Liu B."/>
            <person name="Wan Y."/>
        </authorList>
    </citation>
    <scope>NUCLEOTIDE SEQUENCE [LARGE SCALE GENOMIC DNA]</scope>
    <source>
        <strain evidence="1 2">WY-20</strain>
    </source>
</reference>
<dbReference type="EMBL" id="JAUQTA010000002">
    <property type="protein sequence ID" value="MDO7868958.1"/>
    <property type="molecule type" value="Genomic_DNA"/>
</dbReference>
<accession>A0ABT9B2N6</accession>